<proteinExistence type="predicted"/>
<protein>
    <recommendedName>
        <fullName evidence="3">Peptidase M50 domain-containing protein</fullName>
    </recommendedName>
</protein>
<gene>
    <name evidence="1" type="ORF">KK097_13935</name>
</gene>
<sequence length="146" mass="15163">MTTALAMATLLGSGATYGPVLAVLAFLVSNLCHELGHLLAIGLLSAQRSHVHVVARLGFAHVVRNSLPPLREAVVAVSGPLLVASCCAPAMIFATHIIDAVVLASIGVGHLGTLLFPVGDGANLRDAVRSARSSKVPERREQCSRQ</sequence>
<keyword evidence="2" id="KW-1185">Reference proteome</keyword>
<dbReference type="RefSeq" id="WP_214545227.1">
    <property type="nucleotide sequence ID" value="NZ_JAHEWS010000023.1"/>
</dbReference>
<evidence type="ECO:0000313" key="2">
    <source>
        <dbReference type="Proteomes" id="UP001519641"/>
    </source>
</evidence>
<evidence type="ECO:0000313" key="1">
    <source>
        <dbReference type="EMBL" id="MBT1588914.1"/>
    </source>
</evidence>
<name>A0ABS5VHD4_9MICO</name>
<dbReference type="Proteomes" id="UP001519641">
    <property type="component" value="Unassembled WGS sequence"/>
</dbReference>
<organism evidence="1 2">
    <name type="scientific">Curtobacterium aurantiacum</name>
    <dbReference type="NCBI Taxonomy" id="3236919"/>
    <lineage>
        <taxon>Bacteria</taxon>
        <taxon>Bacillati</taxon>
        <taxon>Actinomycetota</taxon>
        <taxon>Actinomycetes</taxon>
        <taxon>Micrococcales</taxon>
        <taxon>Microbacteriaceae</taxon>
        <taxon>Curtobacterium</taxon>
    </lineage>
</organism>
<comment type="caution">
    <text evidence="1">The sequence shown here is derived from an EMBL/GenBank/DDBJ whole genome shotgun (WGS) entry which is preliminary data.</text>
</comment>
<reference evidence="1 2" key="1">
    <citation type="submission" date="2021-05" db="EMBL/GenBank/DDBJ databases">
        <title>Whole genome sequence of Curtobacterium flaccumfaciens pv. flaccumfaciens strain CFBP 8819.</title>
        <authorList>
            <person name="Osdaghi E."/>
            <person name="Taghouti G."/>
            <person name="Portier P."/>
            <person name="Fazliarab A."/>
            <person name="Taghavi S.M."/>
            <person name="Briand M."/>
            <person name="Le-Saux M."/>
            <person name="Jacques M.-A."/>
        </authorList>
    </citation>
    <scope>NUCLEOTIDE SEQUENCE [LARGE SCALE GENOMIC DNA]</scope>
    <source>
        <strain evidence="1 2">CFBP 8819</strain>
    </source>
</reference>
<dbReference type="EMBL" id="JAHEWS010000023">
    <property type="protein sequence ID" value="MBT1588914.1"/>
    <property type="molecule type" value="Genomic_DNA"/>
</dbReference>
<evidence type="ECO:0008006" key="3">
    <source>
        <dbReference type="Google" id="ProtNLM"/>
    </source>
</evidence>
<accession>A0ABS5VHD4</accession>